<dbReference type="Proteomes" id="UP000694050">
    <property type="component" value="Unassembled WGS sequence"/>
</dbReference>
<keyword evidence="1" id="KW-0539">Nucleus</keyword>
<sequence length="606" mass="67841">MVTEKKRRSRYTSVAWCATARDANSVRPDAAASNHVMDVVKPAQDASIHVQHVIDLPVVHRRCRFAILESGKLTSLTRVRVHPQESEAAQTEQESLEEGSEGLDSLAQSWTLDALGSKATYDNFDDFIRLTERQLYQADQQSDNSSVNPCSGGFVSRELDMLFVQGSISPRGVLEALNQSFWCRVLAIYEEEVGMMYPFLDIDQLSREILDIKAQSDFDYAPSSSLYGEGVANIAFLVLAIVSSFEGSKAVEIVSPVVEEAFVSIIPKIYLQSSGFSDLTLLTLICIFFFLNDREKEAWRIIGNINDNSHSLAYLKEMVSFCGIASDVRSFCLGTLASQLHDSGSTQDYLQFRVVQWQQNLPNRLQFNGINDKFDVAVEKRGEYKLRLMLYLRANQMRTIILRKAASRFGSHNIDTSNFQVMIQVARDSIQVLARLARETDIYHAQHKTFNHFLETALSSLLLVTCYASPYQSKSCLQDVVTATQLIHRLASESLITRRLRDKLQIIRKATDELRSQRYTGSGDSFEPVSGTAATRVDQDSGFPEATHATNFTGDPILLNGLATTANIPIGLFDIDPADTNWVDTDPSLFNNLSQILGNCESFTFF</sequence>
<dbReference type="CDD" id="cd12148">
    <property type="entry name" value="fungal_TF_MHR"/>
    <property type="match status" value="1"/>
</dbReference>
<comment type="caution">
    <text evidence="2">The sequence shown here is derived from an EMBL/GenBank/DDBJ whole genome shotgun (WGS) entry which is preliminary data.</text>
</comment>
<dbReference type="PANTHER" id="PTHR46910:SF13">
    <property type="entry name" value="SPECIFIC TRANSCRIPTION FACTOR, PUTATIVE (AFU_ORTHOLOGUE AFUA_4G06190)-RELATED"/>
    <property type="match status" value="1"/>
</dbReference>
<evidence type="ECO:0000313" key="2">
    <source>
        <dbReference type="EMBL" id="KAG7417462.1"/>
    </source>
</evidence>
<name>A0A8J5PCX6_FUSOX</name>
<dbReference type="EMBL" id="JAELUQ010000003">
    <property type="protein sequence ID" value="KAG7417462.1"/>
    <property type="molecule type" value="Genomic_DNA"/>
</dbReference>
<dbReference type="GO" id="GO:0003700">
    <property type="term" value="F:DNA-binding transcription factor activity"/>
    <property type="evidence" value="ECO:0007669"/>
    <property type="project" value="InterPro"/>
</dbReference>
<evidence type="ECO:0000313" key="3">
    <source>
        <dbReference type="Proteomes" id="UP000694050"/>
    </source>
</evidence>
<proteinExistence type="predicted"/>
<dbReference type="InterPro" id="IPR050987">
    <property type="entry name" value="AtrR-like"/>
</dbReference>
<evidence type="ECO:0000256" key="1">
    <source>
        <dbReference type="ARBA" id="ARBA00023242"/>
    </source>
</evidence>
<evidence type="ECO:0008006" key="4">
    <source>
        <dbReference type="Google" id="ProtNLM"/>
    </source>
</evidence>
<dbReference type="AlphaFoldDB" id="A0A8J5PCX6"/>
<gene>
    <name evidence="2" type="ORF">Forpe1208_v005379</name>
</gene>
<protein>
    <recommendedName>
        <fullName evidence="4">Transcription factor domain-containing protein</fullName>
    </recommendedName>
</protein>
<dbReference type="PANTHER" id="PTHR46910">
    <property type="entry name" value="TRANSCRIPTION FACTOR PDR1"/>
    <property type="match status" value="1"/>
</dbReference>
<reference evidence="2" key="1">
    <citation type="submission" date="2021-04" db="EMBL/GenBank/DDBJ databases">
        <title>First draft genome resource for Brassicaceae pathogens Fusarium oxysporum f. sp. raphani and Fusarium oxysporum f. sp. rapae.</title>
        <authorList>
            <person name="Asai S."/>
        </authorList>
    </citation>
    <scope>NUCLEOTIDE SEQUENCE</scope>
    <source>
        <strain evidence="2">Tf1208</strain>
    </source>
</reference>
<accession>A0A8J5PCX6</accession>
<organism evidence="2 3">
    <name type="scientific">Fusarium oxysporum f. sp. rapae</name>
    <dbReference type="NCBI Taxonomy" id="485398"/>
    <lineage>
        <taxon>Eukaryota</taxon>
        <taxon>Fungi</taxon>
        <taxon>Dikarya</taxon>
        <taxon>Ascomycota</taxon>
        <taxon>Pezizomycotina</taxon>
        <taxon>Sordariomycetes</taxon>
        <taxon>Hypocreomycetidae</taxon>
        <taxon>Hypocreales</taxon>
        <taxon>Nectriaceae</taxon>
        <taxon>Fusarium</taxon>
        <taxon>Fusarium oxysporum species complex</taxon>
    </lineage>
</organism>